<feature type="domain" description="A20-type" evidence="18">
    <location>
        <begin position="787"/>
        <end position="822"/>
    </location>
</feature>
<dbReference type="EC" id="3.4.19.12" evidence="5"/>
<evidence type="ECO:0000256" key="5">
    <source>
        <dbReference type="ARBA" id="ARBA00012759"/>
    </source>
</evidence>
<evidence type="ECO:0000256" key="3">
    <source>
        <dbReference type="ARBA" id="ARBA00004496"/>
    </source>
</evidence>
<dbReference type="PROSITE" id="PS50802">
    <property type="entry name" value="OTU"/>
    <property type="match status" value="1"/>
</dbReference>
<gene>
    <name evidence="19" type="ORF">PODLI_1B013196</name>
</gene>
<dbReference type="Gene3D" id="1.20.5.4770">
    <property type="match status" value="1"/>
</dbReference>
<evidence type="ECO:0000256" key="6">
    <source>
        <dbReference type="ARBA" id="ARBA00022490"/>
    </source>
</evidence>
<keyword evidence="9" id="KW-0479">Metal-binding</keyword>
<feature type="region of interest" description="Disordered" evidence="16">
    <location>
        <begin position="733"/>
        <end position="754"/>
    </location>
</feature>
<dbReference type="GO" id="GO:0070530">
    <property type="term" value="F:K63-linked polyubiquitin modification-dependent protein binding"/>
    <property type="evidence" value="ECO:0007669"/>
    <property type="project" value="TreeGrafter"/>
</dbReference>
<keyword evidence="8" id="KW-0645">Protease</keyword>
<feature type="region of interest" description="Disordered" evidence="16">
    <location>
        <begin position="598"/>
        <end position="648"/>
    </location>
</feature>
<dbReference type="PANTHER" id="PTHR13367">
    <property type="entry name" value="UBIQUITIN THIOESTERASE"/>
    <property type="match status" value="1"/>
</dbReference>
<dbReference type="Pfam" id="PF01754">
    <property type="entry name" value="zf-A20"/>
    <property type="match status" value="5"/>
</dbReference>
<sequence>MGGEFAKVIRARALTETKAGEEVTCLYVLLLRRRLLSGRPLEGLCLQRAGSLSFALEAAVVLAGSWCHMSESPSAVEIPASTLCVCVCVLLHIVKQRKERTTRRQQEAAAKAKTTTVEAAAAGGGPAEIPKLLRGERDGIHGSPEPHLSKSGSFVLRRIYWRSHSRVTASPQPPARRVSSCKMAGSQIIPQALYLSNMLKAVKIRERMPEDLVKCTNGIIQHFKTMHRYTIEMFRMCQFCLQFQEILQKALIDQATQTSLERQKKLNWCREVKKLVPLKTNGDGNCLMHAASQYMWGVQDVDLVLRKTLFSALREVDTRNFKLRWQRETLKSQEFVATGLCYDTRNWEDEWENLIKMASAETSVAHRGLQYNSLEEIHIFVLVNILRRPIIVVADKMLRSLQSGSSFSPLNVGGIYLPLHWPAEECYRYPIILAYDSMHFTPLVVLKESGPEIRAVPLVSCERGRFEDLKVHFLTDSEEREKEKLLRDYLMVIEIPVQGWDSGTTHLINAAKLDEGNLPKEINLVEDYFQLVQHEYKKWQENARPAGREPGQRNQVELNLPQLSLVEAKCETPNCPFYMSVSTQPYCHECFEQKQQGSKARRQNFRLGSEKPRTSKSSSPKSEHREPAARASEELVSGPRSAPPTAPSLFLYSETTAMKCRTPGCPFTLNVQYNGLCERCYNNTAELSPCNSPGEQRPPDQVTCMFCLKGANRTFNGMCSSCFKRTRDHLSSASSSGVAPSGHQRSTSDPTHLSQSLLQQACHTASGSSAAELPPPHPPPQRPEEWKKGSRKCRKPGCSFFGTPQNEGFCTLCYFEYQENKDASVPHHRRSQRTSPASGHSGVSAAVYQNTVSCLGRECGTIGSTMLEGYCQKCFIKAQSKRLREARRTEDQLVRQSERTGQHRDLRQTFPSSQKHKCATASCRNNLASRNGELCPECLHVGQQAQLGGARGDPPAAELPKERCRAPACDHYGNNKCNGYCNECFQFKQIYG</sequence>
<evidence type="ECO:0000256" key="16">
    <source>
        <dbReference type="SAM" id="MobiDB-lite"/>
    </source>
</evidence>
<reference evidence="19" key="1">
    <citation type="submission" date="2022-12" db="EMBL/GenBank/DDBJ databases">
        <authorList>
            <person name="Alioto T."/>
            <person name="Alioto T."/>
            <person name="Gomez Garrido J."/>
        </authorList>
    </citation>
    <scope>NUCLEOTIDE SEQUENCE</scope>
</reference>
<dbReference type="InterPro" id="IPR002653">
    <property type="entry name" value="Znf_A20"/>
</dbReference>
<feature type="compositionally biased region" description="Low complexity" evidence="16">
    <location>
        <begin position="733"/>
        <end position="742"/>
    </location>
</feature>
<feature type="region of interest" description="Disordered" evidence="16">
    <location>
        <begin position="767"/>
        <end position="788"/>
    </location>
</feature>
<evidence type="ECO:0000256" key="2">
    <source>
        <dbReference type="ARBA" id="ARBA00004123"/>
    </source>
</evidence>
<dbReference type="GO" id="GO:0071947">
    <property type="term" value="P:protein deubiquitination involved in ubiquitin-dependent protein catabolic process"/>
    <property type="evidence" value="ECO:0007669"/>
    <property type="project" value="TreeGrafter"/>
</dbReference>
<dbReference type="GO" id="GO:0003677">
    <property type="term" value="F:DNA binding"/>
    <property type="evidence" value="ECO:0007669"/>
    <property type="project" value="InterPro"/>
</dbReference>
<name>A0AA35K288_9SAUR</name>
<feature type="compositionally biased region" description="Polar residues" evidence="16">
    <location>
        <begin position="743"/>
        <end position="754"/>
    </location>
</feature>
<dbReference type="GO" id="GO:0007010">
    <property type="term" value="P:cytoskeleton organization"/>
    <property type="evidence" value="ECO:0007669"/>
    <property type="project" value="TreeGrafter"/>
</dbReference>
<organism evidence="19 20">
    <name type="scientific">Podarcis lilfordi</name>
    <name type="common">Lilford's wall lizard</name>
    <dbReference type="NCBI Taxonomy" id="74358"/>
    <lineage>
        <taxon>Eukaryota</taxon>
        <taxon>Metazoa</taxon>
        <taxon>Chordata</taxon>
        <taxon>Craniata</taxon>
        <taxon>Vertebrata</taxon>
        <taxon>Euteleostomi</taxon>
        <taxon>Lepidosauria</taxon>
        <taxon>Squamata</taxon>
        <taxon>Bifurcata</taxon>
        <taxon>Unidentata</taxon>
        <taxon>Episquamata</taxon>
        <taxon>Laterata</taxon>
        <taxon>Lacertibaenia</taxon>
        <taxon>Lacertidae</taxon>
        <taxon>Podarcis</taxon>
    </lineage>
</organism>
<keyword evidence="12" id="KW-0378">Hydrolase</keyword>
<evidence type="ECO:0000256" key="4">
    <source>
        <dbReference type="ARBA" id="ARBA00005865"/>
    </source>
</evidence>
<dbReference type="FunFam" id="4.10.240.30:FF:000001">
    <property type="entry name" value="Tumor necrosis factor alpha-induced protein 3"/>
    <property type="match status" value="1"/>
</dbReference>
<dbReference type="InterPro" id="IPR051346">
    <property type="entry name" value="OTU_Deubiquitinase"/>
</dbReference>
<evidence type="ECO:0000256" key="14">
    <source>
        <dbReference type="ARBA" id="ARBA00022833"/>
    </source>
</evidence>
<dbReference type="CDD" id="cd22766">
    <property type="entry name" value="OTU_TNFAIP3"/>
    <property type="match status" value="1"/>
</dbReference>
<keyword evidence="10" id="KW-0863">Zinc-finger</keyword>
<evidence type="ECO:0000256" key="9">
    <source>
        <dbReference type="ARBA" id="ARBA00022723"/>
    </source>
</evidence>
<evidence type="ECO:0000256" key="8">
    <source>
        <dbReference type="ARBA" id="ARBA00022670"/>
    </source>
</evidence>
<dbReference type="PANTHER" id="PTHR13367:SF3">
    <property type="entry name" value="TUMOR NECROSIS FACTOR ALPHA-INDUCED PROTEIN 3"/>
    <property type="match status" value="1"/>
</dbReference>
<keyword evidence="15" id="KW-0539">Nucleus</keyword>
<dbReference type="SMART" id="SM00259">
    <property type="entry name" value="ZnF_A20"/>
    <property type="match status" value="7"/>
</dbReference>
<evidence type="ECO:0000259" key="18">
    <source>
        <dbReference type="PROSITE" id="PS51036"/>
    </source>
</evidence>
<dbReference type="Proteomes" id="UP001178461">
    <property type="component" value="Chromosome 3"/>
</dbReference>
<evidence type="ECO:0000313" key="20">
    <source>
        <dbReference type="Proteomes" id="UP001178461"/>
    </source>
</evidence>
<dbReference type="EMBL" id="OX395128">
    <property type="protein sequence ID" value="CAI5770175.1"/>
    <property type="molecule type" value="Genomic_DNA"/>
</dbReference>
<proteinExistence type="inferred from homology"/>
<feature type="domain" description="A20-type" evidence="18">
    <location>
        <begin position="958"/>
        <end position="992"/>
    </location>
</feature>
<feature type="domain" description="A20-type" evidence="18">
    <location>
        <begin position="564"/>
        <end position="599"/>
    </location>
</feature>
<dbReference type="GO" id="GO:0035523">
    <property type="term" value="P:protein K29-linked deubiquitination"/>
    <property type="evidence" value="ECO:0007669"/>
    <property type="project" value="TreeGrafter"/>
</dbReference>
<dbReference type="PROSITE" id="PS51036">
    <property type="entry name" value="ZF_A20"/>
    <property type="match status" value="5"/>
</dbReference>
<evidence type="ECO:0000256" key="15">
    <source>
        <dbReference type="ARBA" id="ARBA00023242"/>
    </source>
</evidence>
<evidence type="ECO:0000313" key="19">
    <source>
        <dbReference type="EMBL" id="CAI5770175.1"/>
    </source>
</evidence>
<evidence type="ECO:0000259" key="17">
    <source>
        <dbReference type="PROSITE" id="PS50802"/>
    </source>
</evidence>
<feature type="domain" description="A20-type" evidence="18">
    <location>
        <begin position="654"/>
        <end position="689"/>
    </location>
</feature>
<keyword evidence="13" id="KW-0788">Thiol protease</keyword>
<evidence type="ECO:0000256" key="10">
    <source>
        <dbReference type="ARBA" id="ARBA00022771"/>
    </source>
</evidence>
<evidence type="ECO:0000256" key="13">
    <source>
        <dbReference type="ARBA" id="ARBA00022807"/>
    </source>
</evidence>
<feature type="compositionally biased region" description="Basic and acidic residues" evidence="16">
    <location>
        <begin position="621"/>
        <end position="633"/>
    </location>
</feature>
<keyword evidence="14" id="KW-0862">Zinc</keyword>
<dbReference type="FunFam" id="3.90.70.80:FF:000011">
    <property type="entry name" value="tumor necrosis factor alpha-induced protein 3"/>
    <property type="match status" value="1"/>
</dbReference>
<keyword evidence="7" id="KW-0597">Phosphoprotein</keyword>
<feature type="domain" description="OTU" evidence="17">
    <location>
        <begin position="275"/>
        <end position="446"/>
    </location>
</feature>
<keyword evidence="11" id="KW-0833">Ubl conjugation pathway</keyword>
<dbReference type="AlphaFoldDB" id="A0AA35K288"/>
<dbReference type="GO" id="GO:0030177">
    <property type="term" value="P:positive regulation of Wnt signaling pathway"/>
    <property type="evidence" value="ECO:0007669"/>
    <property type="project" value="TreeGrafter"/>
</dbReference>
<keyword evidence="6" id="KW-0963">Cytoplasm</keyword>
<dbReference type="GO" id="GO:0005634">
    <property type="term" value="C:nucleus"/>
    <property type="evidence" value="ECO:0007669"/>
    <property type="project" value="UniProtKB-SubCell"/>
</dbReference>
<dbReference type="GO" id="GO:0016477">
    <property type="term" value="P:cell migration"/>
    <property type="evidence" value="ECO:0007669"/>
    <property type="project" value="TreeGrafter"/>
</dbReference>
<evidence type="ECO:0000256" key="1">
    <source>
        <dbReference type="ARBA" id="ARBA00000707"/>
    </source>
</evidence>
<feature type="domain" description="A20-type" evidence="18">
    <location>
        <begin position="848"/>
        <end position="883"/>
    </location>
</feature>
<dbReference type="Gene3D" id="4.10.240.30">
    <property type="match status" value="3"/>
</dbReference>
<dbReference type="GO" id="GO:1990168">
    <property type="term" value="P:protein K33-linked deubiquitination"/>
    <property type="evidence" value="ECO:0007669"/>
    <property type="project" value="TreeGrafter"/>
</dbReference>
<comment type="similarity">
    <text evidence="4">Belongs to the peptidase C64 family.</text>
</comment>
<comment type="subcellular location">
    <subcellularLocation>
        <location evidence="3">Cytoplasm</location>
    </subcellularLocation>
    <subcellularLocation>
        <location evidence="2">Nucleus</location>
    </subcellularLocation>
</comment>
<dbReference type="GO" id="GO:0008270">
    <property type="term" value="F:zinc ion binding"/>
    <property type="evidence" value="ECO:0007669"/>
    <property type="project" value="UniProtKB-KW"/>
</dbReference>
<accession>A0AA35K288</accession>
<keyword evidence="20" id="KW-1185">Reference proteome</keyword>
<evidence type="ECO:0000256" key="7">
    <source>
        <dbReference type="ARBA" id="ARBA00022553"/>
    </source>
</evidence>
<comment type="catalytic activity">
    <reaction evidence="1">
        <text>Thiol-dependent hydrolysis of ester, thioester, amide, peptide and isopeptide bonds formed by the C-terminal Gly of ubiquitin (a 76-residue protein attached to proteins as an intracellular targeting signal).</text>
        <dbReference type="EC" id="3.4.19.12"/>
    </reaction>
</comment>
<evidence type="ECO:0000256" key="12">
    <source>
        <dbReference type="ARBA" id="ARBA00022801"/>
    </source>
</evidence>
<dbReference type="InterPro" id="IPR003323">
    <property type="entry name" value="OTU_dom"/>
</dbReference>
<dbReference type="GO" id="GO:0005737">
    <property type="term" value="C:cytoplasm"/>
    <property type="evidence" value="ECO:0007669"/>
    <property type="project" value="UniProtKB-SubCell"/>
</dbReference>
<dbReference type="GO" id="GO:0004843">
    <property type="term" value="F:cysteine-type deubiquitinase activity"/>
    <property type="evidence" value="ECO:0007669"/>
    <property type="project" value="UniProtKB-EC"/>
</dbReference>
<evidence type="ECO:0000256" key="11">
    <source>
        <dbReference type="ARBA" id="ARBA00022786"/>
    </source>
</evidence>
<dbReference type="Pfam" id="PF02338">
    <property type="entry name" value="OTU"/>
    <property type="match status" value="1"/>
</dbReference>
<protein>
    <recommendedName>
        <fullName evidence="5">ubiquitinyl hydrolase 1</fullName>
        <ecNumber evidence="5">3.4.19.12</ecNumber>
    </recommendedName>
</protein>